<dbReference type="Pfam" id="PF05379">
    <property type="entry name" value="Peptidase_C23"/>
    <property type="match status" value="1"/>
</dbReference>
<dbReference type="InterPro" id="IPR007094">
    <property type="entry name" value="RNA-dir_pol_PSvirus"/>
</dbReference>
<evidence type="ECO:0000256" key="5">
    <source>
        <dbReference type="ARBA" id="ARBA00022741"/>
    </source>
</evidence>
<evidence type="ECO:0000259" key="15">
    <source>
        <dbReference type="PROSITE" id="PS51657"/>
    </source>
</evidence>
<dbReference type="SUPFAM" id="SSF51197">
    <property type="entry name" value="Clavaminate synthase-like"/>
    <property type="match status" value="1"/>
</dbReference>
<dbReference type="PROSITE" id="PS51743">
    <property type="entry name" value="ALPHAVIRUS_MT"/>
    <property type="match status" value="1"/>
</dbReference>
<dbReference type="GO" id="GO:0003723">
    <property type="term" value="F:RNA binding"/>
    <property type="evidence" value="ECO:0007669"/>
    <property type="project" value="InterPro"/>
</dbReference>
<keyword evidence="5" id="KW-0547">Nucleotide-binding</keyword>
<keyword evidence="2" id="KW-0696">RNA-directed RNA polymerase</keyword>
<dbReference type="GO" id="GO:0016556">
    <property type="term" value="P:mRNA modification"/>
    <property type="evidence" value="ECO:0007669"/>
    <property type="project" value="InterPro"/>
</dbReference>
<feature type="domain" description="Fe2OG dioxygenase" evidence="13">
    <location>
        <begin position="719"/>
        <end position="810"/>
    </location>
</feature>
<comment type="similarity">
    <text evidence="1">Belongs to the potexviruses/carlaviruses RNA replication protein family.</text>
</comment>
<dbReference type="InterPro" id="IPR003593">
    <property type="entry name" value="AAA+_ATPase"/>
</dbReference>
<dbReference type="GO" id="GO:0005524">
    <property type="term" value="F:ATP binding"/>
    <property type="evidence" value="ECO:0007669"/>
    <property type="project" value="UniProtKB-KW"/>
</dbReference>
<evidence type="ECO:0000259" key="16">
    <source>
        <dbReference type="PROSITE" id="PS51743"/>
    </source>
</evidence>
<feature type="domain" description="RdRp catalytic" evidence="11">
    <location>
        <begin position="1760"/>
        <end position="1867"/>
    </location>
</feature>
<name>A0A1I7P2Z3_9VIRU</name>
<dbReference type="GO" id="GO:0006396">
    <property type="term" value="P:RNA processing"/>
    <property type="evidence" value="ECO:0007669"/>
    <property type="project" value="InterPro"/>
</dbReference>
<dbReference type="GO" id="GO:0039694">
    <property type="term" value="P:viral RNA genome replication"/>
    <property type="evidence" value="ECO:0007669"/>
    <property type="project" value="InterPro"/>
</dbReference>
<feature type="domain" description="OTU" evidence="12">
    <location>
        <begin position="891"/>
        <end position="999"/>
    </location>
</feature>
<evidence type="ECO:0000256" key="2">
    <source>
        <dbReference type="ARBA" id="ARBA00022484"/>
    </source>
</evidence>
<evidence type="ECO:0000256" key="4">
    <source>
        <dbReference type="ARBA" id="ARBA00022695"/>
    </source>
</evidence>
<sequence>MALTYRGPIEEIVGCFEPAVQSAIASTAANGYKTLEEENFHAFNLALSAIAKEKLSKAGIYLSPYSGVPHSHPVCKTLENYMLFSVLPSIIDNRFTFVGIKNFKLDFLKARVEKKGKRNVNLIESINRYVTSADKIRYGNDFVIASSKPCKMLKRHAPLLGKAALRELIPECVQRRARHLFMHDEIHYWDVRDLCGFLEVVRPETLLATLVYPPELLSGAKESLNRWCYTFEIKDSNLFFYPDGVRSEGYVQPLRNGFLLKTNRIVLADGTVYGVDLICSKFAHHLVAITKGSELNVDYRSFGPFEAVACNGLSKMARKVNGCFPVSFDLVSRVYRYLRTLKKPDVQSAMAKLGQLVPEPNGAEIKFVEEFSKLVIRTNTINSTICADHAKLFLGNMLGCLPGIFLQIFGVAREVNLDSFVAALEPYTFTLKMTTIDDNYKEVIDFLNFGECEEGYDLVGAMDSKLYGPRIGVLNRTQQPYVGLAPVRDEKKVLLQFTKEQALRALVFILHKSFNDSYQIGISKPMLIRWLREVRSKQRNLWCKHIDELLVDEAELTRVCKRVLAKGIPKNRPYMPKRLEAVPTRCAVPREAKLAYSCVVSDILKRGAKWGAEEPAKKLKIETPLVIESAHDIPPPEPAEEEVVHEPLVCGCSENLSYRTLPHAGLIHEYFPDKLRNREAAWYAKNGTCYRYSDITHQCLGWPSWIEKWAEVNDLDISGYDCLLAQRYRGGGAIGFHADDECIFETGGSILTVNIKGRALFSLAGNVCRKVWELNDGECFTMPRGFQKTHKHAVSGCSEGRISFTFRKLKTTCVTDKPAPETPQDKASDDGANGFQSIEKLVLDADTQMGDSSDSGGELDSVASNREPSLTYEVGCVEFTWQPAELSCNNFKFVKVNGDGNCFWYTLEHFTGVNHRRIKEAARTGASYDSEFNVRLAEQLQDRVMAEEEAISAASYALKARLVIYDFEKQCIVSVGNEVFKQTYFIGLNNEHFSPVLPVNDCLAVAIAAHLDRKVEDVINVLSKQMDEASFMDLWCGKGVDVSFLPLIFEMFNIEALVTGKGEDILINAGAEFKGVYDIVGEHITYLPERKVPHHQVLNTNVGSKGVNKGSLQLLRGSGTMLDYAPEMSRALRLAKNLFQGRTGAISSGLFNDKASLEPDVHNGDFSSRAVCVVLGTFGAGKSTLFKKFMQANKGKCVHYVSPRRGLADDFASAMGIERGPRKKLNVASQNWRVNTFEKFIAVIKSIGSGAAVIIDEIQLYPPGYLDICLALLERDVHIFLVGDPCQSDYDSEKDRASYAFELSDIEMVLKEREYRYNIMSRRFQNANLVGRLPCYIDQEQIKIDENYLIYDRVEDLADLPDEYRDVILVSSFDEKKIVESYTPDAKQILTFGESTGRNFRCGCILVTEASKYTSEKRWITALSRFSRNVVFVNATSTSFEQLLLVYKGKVLADFLCKRSTEEFFTKILPGKPVFRKGFSNAVGKDEGIMEEKLQGDPWLKTMIDLLQIEDIEETLIDQEEMQKEWFKTHLPQCELESVRARWVHKILAKEHREKRIGCMISEQFTEEHSKEQGVQLTNACERFETIYPRHRANDTVTFLMAVKKRLRFSDPNKERAKMHEAGNYGRFLLKEFLKKVPLRQKHNKELMAQAKADFEAKKTAKSAATIENHAGRSCRDWLADIGLVFSKSQICTKYDNRFRSAKAAQTIVCFSHAVLCRFAPYMRYIEYKLKEVLPEKYYIHSGKGLEELNDWVIKGRFDDVCTESDYEAFDASQDQYIVAFEIEVMRYLGLPADLIADYLYIKTHLGSKLGNFAIMRFSGEASTFLFNTMANMLFTFLRYEIKGRERICFAGDDMCANTKLVISREHEWFLGKLKLKAKVENTKRPTFCGWNLCSDGIYKKPQLVLERMCIAKETNNLHNCIDNYAIEVSYAYLMGERAVCRMNEEELEAYYNCVRIIIKNKHLLKSDVREVFQEVC</sequence>
<dbReference type="InterPro" id="IPR001788">
    <property type="entry name" value="RNA-dep_RNA_pol_alsuvir"/>
</dbReference>
<dbReference type="GO" id="GO:0003968">
    <property type="term" value="F:RNA-directed RNA polymerase activity"/>
    <property type="evidence" value="ECO:0007669"/>
    <property type="project" value="UniProtKB-KW"/>
</dbReference>
<dbReference type="PROSITE" id="PS51471">
    <property type="entry name" value="FE2OG_OXY"/>
    <property type="match status" value="1"/>
</dbReference>
<evidence type="ECO:0000259" key="12">
    <source>
        <dbReference type="PROSITE" id="PS50802"/>
    </source>
</evidence>
<dbReference type="SMART" id="SM00382">
    <property type="entry name" value="AAA"/>
    <property type="match status" value="1"/>
</dbReference>
<dbReference type="GO" id="GO:0006351">
    <property type="term" value="P:DNA-templated transcription"/>
    <property type="evidence" value="ECO:0007669"/>
    <property type="project" value="InterPro"/>
</dbReference>
<evidence type="ECO:0000256" key="7">
    <source>
        <dbReference type="ARBA" id="ARBA00022806"/>
    </source>
</evidence>
<dbReference type="InterPro" id="IPR043502">
    <property type="entry name" value="DNA/RNA_pol_sf"/>
</dbReference>
<evidence type="ECO:0000256" key="1">
    <source>
        <dbReference type="ARBA" id="ARBA00008513"/>
    </source>
</evidence>
<dbReference type="PROSITE" id="PS51657">
    <property type="entry name" value="PSRV_HELICASE"/>
    <property type="match status" value="1"/>
</dbReference>
<dbReference type="CDD" id="cd23245">
    <property type="entry name" value="Betaflexiviridae_RdRp"/>
    <property type="match status" value="1"/>
</dbReference>
<dbReference type="InterPro" id="IPR027351">
    <property type="entry name" value="(+)RNA_virus_helicase_core_dom"/>
</dbReference>
<feature type="domain" description="Alphavirus-like MT" evidence="16">
    <location>
        <begin position="63"/>
        <end position="259"/>
    </location>
</feature>
<dbReference type="Gene3D" id="2.60.120.590">
    <property type="entry name" value="Alpha-ketoglutarate-dependent dioxygenase AlkB-like"/>
    <property type="match status" value="1"/>
</dbReference>
<keyword evidence="3" id="KW-0808">Transferase</keyword>
<dbReference type="GO" id="GO:0016817">
    <property type="term" value="F:hydrolase activity, acting on acid anhydrides"/>
    <property type="evidence" value="ECO:0007669"/>
    <property type="project" value="InterPro"/>
</dbReference>
<protein>
    <submittedName>
        <fullName evidence="17">Putative viral replicase</fullName>
    </submittedName>
</protein>
<dbReference type="GO" id="GO:0008174">
    <property type="term" value="F:mRNA methyltransferase activity"/>
    <property type="evidence" value="ECO:0007669"/>
    <property type="project" value="UniProtKB-UniRule"/>
</dbReference>
<dbReference type="SUPFAM" id="SSF56672">
    <property type="entry name" value="DNA/RNA polymerases"/>
    <property type="match status" value="1"/>
</dbReference>
<dbReference type="InterPro" id="IPR002588">
    <property type="entry name" value="Alphavirus-like_MT_dom"/>
</dbReference>
<dbReference type="CDD" id="cd22792">
    <property type="entry name" value="OTU_RDRP-like"/>
    <property type="match status" value="1"/>
</dbReference>
<gene>
    <name evidence="17" type="primary">gp1</name>
</gene>
<keyword evidence="4" id="KW-0548">Nucleotidyltransferase</keyword>
<evidence type="ECO:0000256" key="9">
    <source>
        <dbReference type="ARBA" id="ARBA00022953"/>
    </source>
</evidence>
<evidence type="ECO:0000259" key="14">
    <source>
        <dbReference type="PROSITE" id="PS51492"/>
    </source>
</evidence>
<dbReference type="Gene3D" id="3.40.50.300">
    <property type="entry name" value="P-loop containing nucleotide triphosphate hydrolases"/>
    <property type="match status" value="1"/>
</dbReference>
<dbReference type="PROSITE" id="PS51492">
    <property type="entry name" value="PEPTIDASE_C23"/>
    <property type="match status" value="1"/>
</dbReference>
<dbReference type="PROSITE" id="PS50802">
    <property type="entry name" value="OTU"/>
    <property type="match status" value="1"/>
</dbReference>
<dbReference type="Pfam" id="PF01443">
    <property type="entry name" value="Viral_helicase1"/>
    <property type="match status" value="1"/>
</dbReference>
<organism evidence="17">
    <name type="scientific">Carlavirus americanense</name>
    <dbReference type="NCBI Taxonomy" id="1177630"/>
    <lineage>
        <taxon>Viruses</taxon>
        <taxon>Riboviria</taxon>
        <taxon>Orthornavirae</taxon>
        <taxon>Kitrinoviricota</taxon>
        <taxon>Alsuviricetes</taxon>
        <taxon>Tymovirales</taxon>
        <taxon>Betaflexiviridae</taxon>
        <taxon>Quinvirinae</taxon>
        <taxon>Carlavirus</taxon>
    </lineage>
</organism>
<dbReference type="InterPro" id="IPR003323">
    <property type="entry name" value="OTU_dom"/>
</dbReference>
<dbReference type="InterPro" id="IPR005123">
    <property type="entry name" value="Oxoglu/Fe-dep_dioxygenase_dom"/>
</dbReference>
<comment type="catalytic activity">
    <reaction evidence="10">
        <text>ATP + H2O = ADP + phosphate + H(+)</text>
        <dbReference type="Rhea" id="RHEA:13065"/>
        <dbReference type="ChEBI" id="CHEBI:15377"/>
        <dbReference type="ChEBI" id="CHEBI:15378"/>
        <dbReference type="ChEBI" id="CHEBI:30616"/>
        <dbReference type="ChEBI" id="CHEBI:43474"/>
        <dbReference type="ChEBI" id="CHEBI:456216"/>
        <dbReference type="EC" id="3.6.4.13"/>
    </reaction>
</comment>
<evidence type="ECO:0000256" key="3">
    <source>
        <dbReference type="ARBA" id="ARBA00022679"/>
    </source>
</evidence>
<evidence type="ECO:0000259" key="13">
    <source>
        <dbReference type="PROSITE" id="PS51471"/>
    </source>
</evidence>
<evidence type="ECO:0000256" key="6">
    <source>
        <dbReference type="ARBA" id="ARBA00022801"/>
    </source>
</evidence>
<dbReference type="Pfam" id="PF01660">
    <property type="entry name" value="Vmethyltransf"/>
    <property type="match status" value="1"/>
</dbReference>
<evidence type="ECO:0000256" key="8">
    <source>
        <dbReference type="ARBA" id="ARBA00022840"/>
    </source>
</evidence>
<dbReference type="PROSITE" id="PS50507">
    <property type="entry name" value="RDRP_SSRNA_POS"/>
    <property type="match status" value="1"/>
</dbReference>
<dbReference type="Pfam" id="PF00978">
    <property type="entry name" value="RdRP_2"/>
    <property type="match status" value="1"/>
</dbReference>
<feature type="domain" description="Peptidase C23" evidence="14">
    <location>
        <begin position="998"/>
        <end position="1088"/>
    </location>
</feature>
<keyword evidence="9" id="KW-0693">Viral RNA replication</keyword>
<evidence type="ECO:0000313" key="17">
    <source>
        <dbReference type="EMBL" id="ALJ56053.1"/>
    </source>
</evidence>
<evidence type="ECO:0000256" key="10">
    <source>
        <dbReference type="ARBA" id="ARBA00047984"/>
    </source>
</evidence>
<keyword evidence="8" id="KW-0067">ATP-binding</keyword>
<accession>A0A1I7P2Z3</accession>
<proteinExistence type="inferred from homology"/>
<dbReference type="GO" id="GO:0003724">
    <property type="term" value="F:RNA helicase activity"/>
    <property type="evidence" value="ECO:0007669"/>
    <property type="project" value="UniProtKB-EC"/>
</dbReference>
<feature type="domain" description="(+)RNA virus helicase C-terminal" evidence="15">
    <location>
        <begin position="1137"/>
        <end position="1466"/>
    </location>
</feature>
<keyword evidence="6" id="KW-0378">Hydrolase</keyword>
<dbReference type="InterPro" id="IPR027417">
    <property type="entry name" value="P-loop_NTPase"/>
</dbReference>
<dbReference type="SUPFAM" id="SSF52540">
    <property type="entry name" value="P-loop containing nucleoside triphosphate hydrolases"/>
    <property type="match status" value="1"/>
</dbReference>
<dbReference type="InterPro" id="IPR008041">
    <property type="entry name" value="Peptidase_C23"/>
</dbReference>
<dbReference type="EMBL" id="KR185345">
    <property type="protein sequence ID" value="ALJ56053.1"/>
    <property type="molecule type" value="Genomic_RNA"/>
</dbReference>
<keyword evidence="7" id="KW-0347">Helicase</keyword>
<reference evidence="17" key="1">
    <citation type="submission" date="2015-04" db="EMBL/GenBank/DDBJ databases">
        <authorList>
            <person name="Syromyatnikov M.Y."/>
            <person name="Popov V.N."/>
        </authorList>
    </citation>
    <scope>NUCLEOTIDE SEQUENCE</scope>
    <source>
        <strain evidence="17">Taurus</strain>
    </source>
</reference>
<dbReference type="InterPro" id="IPR037151">
    <property type="entry name" value="AlkB-like_sf"/>
</dbReference>
<evidence type="ECO:0000259" key="11">
    <source>
        <dbReference type="PROSITE" id="PS50507"/>
    </source>
</evidence>